<protein>
    <submittedName>
        <fullName evidence="3">Uncharacterized protein</fullName>
    </submittedName>
</protein>
<keyword evidence="2" id="KW-1133">Transmembrane helix</keyword>
<dbReference type="EMBL" id="JADNRY010000017">
    <property type="protein sequence ID" value="KAF9073491.1"/>
    <property type="molecule type" value="Genomic_DNA"/>
</dbReference>
<keyword evidence="2" id="KW-0812">Transmembrane</keyword>
<sequence length="551" mass="57757">MSVTIQKRFMSEHELVRRGPTSNTTCVSGFSWANDASNNSPCLVAAAVVGACLNADYNVPPLMASNHYNVPGDPGQPADVCTCSWAAYNLFSACTACQGLTASLLPWAGYHTNCNGSLLSNTTYYPSDVVTLDNTSIPFYATTNPVLWQNAIFSVSQAQNISEQGHPDVYGAPITTSTPSEHKSNAGAIGGGVAGGVVVLIGAVVAWWILRKRGYTWRKRNGKPQEIDAAVYNQGHTRSVSDLTKSNVGDSSFGNTGYGSPMSMQPLHMAGFSPSPFASTSSHMASVSSVGAFSTPPSQPGYRGGSPPSAYNGDASTIISRYSSPSPSMQLVNRSQSPDSHLNVNPAFGNEISVQPFMLPPTSTSPPPPSAGMTKSRAAVYDSPPTRRDSQESLVRHDHDDTPSPPRRVNPPAYHEVAFSDSQDVATQRRESHGTSHVGHSPLREKQVSQTSQGSQDSSIWTAPVSNAHGGPELAAIDAYVGQMASSRARPGGAGGADAVPMLHTTALAPGQAGPSMTRRLTVNTTVDDGDTSVLDGHRGGEGGQDSPAIA</sequence>
<keyword evidence="4" id="KW-1185">Reference proteome</keyword>
<dbReference type="Gene3D" id="1.20.5.510">
    <property type="entry name" value="Single helix bin"/>
    <property type="match status" value="1"/>
</dbReference>
<feature type="region of interest" description="Disordered" evidence="1">
    <location>
        <begin position="288"/>
        <end position="466"/>
    </location>
</feature>
<evidence type="ECO:0000256" key="2">
    <source>
        <dbReference type="SAM" id="Phobius"/>
    </source>
</evidence>
<reference evidence="3" key="1">
    <citation type="submission" date="2020-11" db="EMBL/GenBank/DDBJ databases">
        <authorList>
            <consortium name="DOE Joint Genome Institute"/>
            <person name="Ahrendt S."/>
            <person name="Riley R."/>
            <person name="Andreopoulos W."/>
            <person name="Labutti K."/>
            <person name="Pangilinan J."/>
            <person name="Ruiz-Duenas F.J."/>
            <person name="Barrasa J.M."/>
            <person name="Sanchez-Garcia M."/>
            <person name="Camarero S."/>
            <person name="Miyauchi S."/>
            <person name="Serrano A."/>
            <person name="Linde D."/>
            <person name="Babiker R."/>
            <person name="Drula E."/>
            <person name="Ayuso-Fernandez I."/>
            <person name="Pacheco R."/>
            <person name="Padilla G."/>
            <person name="Ferreira P."/>
            <person name="Barriuso J."/>
            <person name="Kellner H."/>
            <person name="Castanera R."/>
            <person name="Alfaro M."/>
            <person name="Ramirez L."/>
            <person name="Pisabarro A.G."/>
            <person name="Kuo A."/>
            <person name="Tritt A."/>
            <person name="Lipzen A."/>
            <person name="He G."/>
            <person name="Yan M."/>
            <person name="Ng V."/>
            <person name="Cullen D."/>
            <person name="Martin F."/>
            <person name="Rosso M.-N."/>
            <person name="Henrissat B."/>
            <person name="Hibbett D."/>
            <person name="Martinez A.T."/>
            <person name="Grigoriev I.V."/>
        </authorList>
    </citation>
    <scope>NUCLEOTIDE SEQUENCE</scope>
    <source>
        <strain evidence="3">AH 40177</strain>
    </source>
</reference>
<feature type="compositionally biased region" description="Polar residues" evidence="1">
    <location>
        <begin position="314"/>
        <end position="343"/>
    </location>
</feature>
<feature type="region of interest" description="Disordered" evidence="1">
    <location>
        <begin position="525"/>
        <end position="551"/>
    </location>
</feature>
<dbReference type="OrthoDB" id="2796893at2759"/>
<evidence type="ECO:0000256" key="1">
    <source>
        <dbReference type="SAM" id="MobiDB-lite"/>
    </source>
</evidence>
<dbReference type="Proteomes" id="UP000772434">
    <property type="component" value="Unassembled WGS sequence"/>
</dbReference>
<evidence type="ECO:0000313" key="3">
    <source>
        <dbReference type="EMBL" id="KAF9073491.1"/>
    </source>
</evidence>
<gene>
    <name evidence="3" type="ORF">BDP27DRAFT_1416980</name>
</gene>
<feature type="compositionally biased region" description="Polar residues" evidence="1">
    <location>
        <begin position="448"/>
        <end position="465"/>
    </location>
</feature>
<keyword evidence="2" id="KW-0472">Membrane</keyword>
<feature type="transmembrane region" description="Helical" evidence="2">
    <location>
        <begin position="186"/>
        <end position="210"/>
    </location>
</feature>
<feature type="compositionally biased region" description="Basic and acidic residues" evidence="1">
    <location>
        <begin position="385"/>
        <end position="402"/>
    </location>
</feature>
<evidence type="ECO:0000313" key="4">
    <source>
        <dbReference type="Proteomes" id="UP000772434"/>
    </source>
</evidence>
<name>A0A9P5PVY6_9AGAR</name>
<comment type="caution">
    <text evidence="3">The sequence shown here is derived from an EMBL/GenBank/DDBJ whole genome shotgun (WGS) entry which is preliminary data.</text>
</comment>
<accession>A0A9P5PVY6</accession>
<dbReference type="AlphaFoldDB" id="A0A9P5PVY6"/>
<proteinExistence type="predicted"/>
<organism evidence="3 4">
    <name type="scientific">Rhodocollybia butyracea</name>
    <dbReference type="NCBI Taxonomy" id="206335"/>
    <lineage>
        <taxon>Eukaryota</taxon>
        <taxon>Fungi</taxon>
        <taxon>Dikarya</taxon>
        <taxon>Basidiomycota</taxon>
        <taxon>Agaricomycotina</taxon>
        <taxon>Agaricomycetes</taxon>
        <taxon>Agaricomycetidae</taxon>
        <taxon>Agaricales</taxon>
        <taxon>Marasmiineae</taxon>
        <taxon>Omphalotaceae</taxon>
        <taxon>Rhodocollybia</taxon>
    </lineage>
</organism>